<dbReference type="Gene3D" id="3.30.2310.20">
    <property type="entry name" value="RelE-like"/>
    <property type="match status" value="1"/>
</dbReference>
<gene>
    <name evidence="2" type="ORF">GX453_08950</name>
</gene>
<dbReference type="Pfam" id="PF05016">
    <property type="entry name" value="ParE_toxin"/>
    <property type="match status" value="1"/>
</dbReference>
<keyword evidence="1" id="KW-1277">Toxin-antitoxin system</keyword>
<dbReference type="InterPro" id="IPR035093">
    <property type="entry name" value="RelE/ParE_toxin_dom_sf"/>
</dbReference>
<name>A0A847J5J5_9LACT</name>
<dbReference type="SUPFAM" id="SSF143011">
    <property type="entry name" value="RelE-like"/>
    <property type="match status" value="1"/>
</dbReference>
<accession>A0A847J5J5</accession>
<comment type="caution">
    <text evidence="2">The sequence shown here is derived from an EMBL/GenBank/DDBJ whole genome shotgun (WGS) entry which is preliminary data.</text>
</comment>
<dbReference type="Proteomes" id="UP000559962">
    <property type="component" value="Unassembled WGS sequence"/>
</dbReference>
<dbReference type="InterPro" id="IPR007712">
    <property type="entry name" value="RelE/ParE_toxin"/>
</dbReference>
<dbReference type="AlphaFoldDB" id="A0A847J5J5"/>
<sequence>MTDYQVFKSRAFDQDISRIHAYLTRGNYYDSTIKEILETIYSDLKRLRTSPKIGSLLSVRTTIPNDYRYLVSGDYLIFYKIFESEKLVRIYHIYHGKENYLSKLKLHKHQSIYQTR</sequence>
<evidence type="ECO:0000313" key="2">
    <source>
        <dbReference type="EMBL" id="NLH36123.1"/>
    </source>
</evidence>
<evidence type="ECO:0000313" key="3">
    <source>
        <dbReference type="Proteomes" id="UP000559962"/>
    </source>
</evidence>
<evidence type="ECO:0000256" key="1">
    <source>
        <dbReference type="ARBA" id="ARBA00022649"/>
    </source>
</evidence>
<protein>
    <submittedName>
        <fullName evidence="2">Type II toxin-antitoxin system RelE/ParE family toxin</fullName>
    </submittedName>
</protein>
<dbReference type="EMBL" id="JAAYVO010000120">
    <property type="protein sequence ID" value="NLH36123.1"/>
    <property type="molecule type" value="Genomic_DNA"/>
</dbReference>
<proteinExistence type="predicted"/>
<organism evidence="2 3">
    <name type="scientific">Pseudolactococcus chungangensis</name>
    <dbReference type="NCBI Taxonomy" id="451457"/>
    <lineage>
        <taxon>Bacteria</taxon>
        <taxon>Bacillati</taxon>
        <taxon>Bacillota</taxon>
        <taxon>Bacilli</taxon>
        <taxon>Lactobacillales</taxon>
        <taxon>Streptococcaceae</taxon>
        <taxon>Pseudolactococcus</taxon>
    </lineage>
</organism>
<reference evidence="2 3" key="1">
    <citation type="journal article" date="2020" name="Biotechnol. Biofuels">
        <title>New insights from the biogas microbiome by comprehensive genome-resolved metagenomics of nearly 1600 species originating from multiple anaerobic digesters.</title>
        <authorList>
            <person name="Campanaro S."/>
            <person name="Treu L."/>
            <person name="Rodriguez-R L.M."/>
            <person name="Kovalovszki A."/>
            <person name="Ziels R.M."/>
            <person name="Maus I."/>
            <person name="Zhu X."/>
            <person name="Kougias P.G."/>
            <person name="Basile A."/>
            <person name="Luo G."/>
            <person name="Schluter A."/>
            <person name="Konstantinidis K.T."/>
            <person name="Angelidaki I."/>
        </authorList>
    </citation>
    <scope>NUCLEOTIDE SEQUENCE [LARGE SCALE GENOMIC DNA]</scope>
    <source>
        <strain evidence="2">AS27yjCOA_61</strain>
    </source>
</reference>